<comment type="caution">
    <text evidence="2">The sequence shown here is derived from an EMBL/GenBank/DDBJ whole genome shotgun (WGS) entry which is preliminary data.</text>
</comment>
<dbReference type="Pfam" id="PF00535">
    <property type="entry name" value="Glycos_transf_2"/>
    <property type="match status" value="1"/>
</dbReference>
<sequence length="360" mass="42309">MVCVYAICKNEEQFVDRWMDSMREADQIIVTDTGSTDNTVQRLRERGAVVYEEVVRPWRFDRARNLSLSHVPENADICVCTDLDEVLSPGWRAALERAWQPNTTRAKYLYNWSHHADGSPDLQLYYTKIHSRRGFFWNYPVHEYLAYTGPVPEHVVFVEDMVLDHYPDPIKSRSSYLPLLETAVEENPTDTRMLYYLGREYMYKKQWQSCIDTMKRYLALSQWEEERSAAMRWGAYSWNMQGKPWEAARWYLRAIAEAPQMRDPYVEFAQMAYQQKNWPLVYCLTRQALSISEKSKNFANMGYAWDHTPEDLCAIACWNLKLTEEALEHARRAVELTPGNERLKKNLQLILTAMGKAPPD</sequence>
<dbReference type="EMBL" id="SVNY01000003">
    <property type="protein sequence ID" value="MBE6833266.1"/>
    <property type="molecule type" value="Genomic_DNA"/>
</dbReference>
<dbReference type="Gene3D" id="1.25.40.10">
    <property type="entry name" value="Tetratricopeptide repeat domain"/>
    <property type="match status" value="1"/>
</dbReference>
<dbReference type="InterPro" id="IPR029044">
    <property type="entry name" value="Nucleotide-diphossugar_trans"/>
</dbReference>
<evidence type="ECO:0000313" key="3">
    <source>
        <dbReference type="Proteomes" id="UP000754750"/>
    </source>
</evidence>
<dbReference type="AlphaFoldDB" id="A0A928Q3T6"/>
<evidence type="ECO:0000313" key="2">
    <source>
        <dbReference type="EMBL" id="MBE6833266.1"/>
    </source>
</evidence>
<accession>A0A928Q3T6</accession>
<dbReference type="Proteomes" id="UP000754750">
    <property type="component" value="Unassembled WGS sequence"/>
</dbReference>
<name>A0A928Q3T6_9FIRM</name>
<reference evidence="2" key="1">
    <citation type="submission" date="2019-04" db="EMBL/GenBank/DDBJ databases">
        <title>Evolution of Biomass-Degrading Anaerobic Consortia Revealed by Metagenomics.</title>
        <authorList>
            <person name="Peng X."/>
        </authorList>
    </citation>
    <scope>NUCLEOTIDE SEQUENCE</scope>
    <source>
        <strain evidence="2">SIG551</strain>
    </source>
</reference>
<dbReference type="InterPro" id="IPR001173">
    <property type="entry name" value="Glyco_trans_2-like"/>
</dbReference>
<dbReference type="SUPFAM" id="SSF48452">
    <property type="entry name" value="TPR-like"/>
    <property type="match status" value="1"/>
</dbReference>
<dbReference type="SUPFAM" id="SSF53448">
    <property type="entry name" value="Nucleotide-diphospho-sugar transferases"/>
    <property type="match status" value="1"/>
</dbReference>
<dbReference type="Gene3D" id="3.90.550.10">
    <property type="entry name" value="Spore Coat Polysaccharide Biosynthesis Protein SpsA, Chain A"/>
    <property type="match status" value="1"/>
</dbReference>
<organism evidence="2 3">
    <name type="scientific">Faecalispora sporosphaeroides</name>
    <dbReference type="NCBI Taxonomy" id="1549"/>
    <lineage>
        <taxon>Bacteria</taxon>
        <taxon>Bacillati</taxon>
        <taxon>Bacillota</taxon>
        <taxon>Clostridia</taxon>
        <taxon>Eubacteriales</taxon>
        <taxon>Oscillospiraceae</taxon>
        <taxon>Faecalispora</taxon>
    </lineage>
</organism>
<evidence type="ECO:0000259" key="1">
    <source>
        <dbReference type="Pfam" id="PF00535"/>
    </source>
</evidence>
<dbReference type="InterPro" id="IPR011990">
    <property type="entry name" value="TPR-like_helical_dom_sf"/>
</dbReference>
<gene>
    <name evidence="2" type="ORF">E7512_06740</name>
</gene>
<proteinExistence type="predicted"/>
<dbReference type="PANTHER" id="PTHR43630">
    <property type="entry name" value="POLY-BETA-1,6-N-ACETYL-D-GLUCOSAMINE SYNTHASE"/>
    <property type="match status" value="1"/>
</dbReference>
<dbReference type="PANTHER" id="PTHR43630:SF2">
    <property type="entry name" value="GLYCOSYLTRANSFERASE"/>
    <property type="match status" value="1"/>
</dbReference>
<feature type="domain" description="Glycosyltransferase 2-like" evidence="1">
    <location>
        <begin position="4"/>
        <end position="95"/>
    </location>
</feature>
<protein>
    <submittedName>
        <fullName evidence="2">Glycosyltransferase</fullName>
    </submittedName>
</protein>
<dbReference type="RefSeq" id="WP_326840275.1">
    <property type="nucleotide sequence ID" value="NZ_SVNY01000003.1"/>
</dbReference>